<evidence type="ECO:0000313" key="9">
    <source>
        <dbReference type="EMBL" id="MBA0126228.1"/>
    </source>
</evidence>
<keyword evidence="2" id="KW-1003">Cell membrane</keyword>
<organism evidence="9 10">
    <name type="scientific">Haloechinothrix aidingensis</name>
    <dbReference type="NCBI Taxonomy" id="2752311"/>
    <lineage>
        <taxon>Bacteria</taxon>
        <taxon>Bacillati</taxon>
        <taxon>Actinomycetota</taxon>
        <taxon>Actinomycetes</taxon>
        <taxon>Pseudonocardiales</taxon>
        <taxon>Pseudonocardiaceae</taxon>
        <taxon>Haloechinothrix</taxon>
    </lineage>
</organism>
<feature type="compositionally biased region" description="Pro residues" evidence="6">
    <location>
        <begin position="1"/>
        <end position="16"/>
    </location>
</feature>
<feature type="compositionally biased region" description="Low complexity" evidence="6">
    <location>
        <begin position="17"/>
        <end position="44"/>
    </location>
</feature>
<reference evidence="9 10" key="1">
    <citation type="submission" date="2020-07" db="EMBL/GenBank/DDBJ databases">
        <title>Genome of Haloechinothrix sp.</title>
        <authorList>
            <person name="Tang S.-K."/>
            <person name="Yang L."/>
            <person name="Zhu W.-Y."/>
        </authorList>
    </citation>
    <scope>NUCLEOTIDE SEQUENCE [LARGE SCALE GENOMIC DNA]</scope>
    <source>
        <strain evidence="9 10">YIM 98757</strain>
    </source>
</reference>
<name>A0A838AAH2_9PSEU</name>
<feature type="region of interest" description="Disordered" evidence="6">
    <location>
        <begin position="1"/>
        <end position="165"/>
    </location>
</feature>
<feature type="transmembrane region" description="Helical" evidence="7">
    <location>
        <begin position="222"/>
        <end position="244"/>
    </location>
</feature>
<evidence type="ECO:0000256" key="5">
    <source>
        <dbReference type="ARBA" id="ARBA00023136"/>
    </source>
</evidence>
<sequence>MSTPYPPQPGQQPPQEQPGGQPYGYEQGQPAGQQYGPPSGGVPAPGQPMPGQPGSGGFPAPGQQAPGQPMPGQPMPGQQAPGQPGQQPGGFPPHGQAPAGAFGGQAQAPYGPPQQGPYGGQPAPMGQQPPGFGDPYGQPYAQQGGYGQPPYGAAPPGMPPGAPGEYTHLATGVPVKLASLGNRFLARLLDGLIIGVPMTIVMMIIVFAMAPSADEIARGETSGFGFAGFMLLMPVLMAIAYVIYETLMIGPRGQTLGKQVVGVKVVLATTGQVPGAGKAAGRSGVMFGPYAIPFIGGMYLLLCYLSPLFDSARRQGWHDKAAQTIAIATK</sequence>
<evidence type="ECO:0000256" key="1">
    <source>
        <dbReference type="ARBA" id="ARBA00004651"/>
    </source>
</evidence>
<gene>
    <name evidence="9" type="ORF">H0B56_11820</name>
</gene>
<evidence type="ECO:0000256" key="4">
    <source>
        <dbReference type="ARBA" id="ARBA00022989"/>
    </source>
</evidence>
<evidence type="ECO:0000259" key="8">
    <source>
        <dbReference type="Pfam" id="PF06271"/>
    </source>
</evidence>
<evidence type="ECO:0000313" key="10">
    <source>
        <dbReference type="Proteomes" id="UP000582974"/>
    </source>
</evidence>
<feature type="transmembrane region" description="Helical" evidence="7">
    <location>
        <begin position="188"/>
        <end position="210"/>
    </location>
</feature>
<dbReference type="EMBL" id="JACCKD010000004">
    <property type="protein sequence ID" value="MBA0126228.1"/>
    <property type="molecule type" value="Genomic_DNA"/>
</dbReference>
<dbReference type="PANTHER" id="PTHR36115">
    <property type="entry name" value="PROLINE-RICH ANTIGEN HOMOLOG-RELATED"/>
    <property type="match status" value="1"/>
</dbReference>
<dbReference type="Pfam" id="PF06271">
    <property type="entry name" value="RDD"/>
    <property type="match status" value="1"/>
</dbReference>
<proteinExistence type="predicted"/>
<keyword evidence="10" id="KW-1185">Reference proteome</keyword>
<feature type="compositionally biased region" description="Low complexity" evidence="6">
    <location>
        <begin position="75"/>
        <end position="86"/>
    </location>
</feature>
<keyword evidence="3 7" id="KW-0812">Transmembrane</keyword>
<evidence type="ECO:0000256" key="2">
    <source>
        <dbReference type="ARBA" id="ARBA00022475"/>
    </source>
</evidence>
<dbReference type="InterPro" id="IPR051791">
    <property type="entry name" value="Pra-immunoreactive"/>
</dbReference>
<feature type="transmembrane region" description="Helical" evidence="7">
    <location>
        <begin position="287"/>
        <end position="309"/>
    </location>
</feature>
<protein>
    <submittedName>
        <fullName evidence="9">RDD family protein</fullName>
    </submittedName>
</protein>
<comment type="caution">
    <text evidence="9">The sequence shown here is derived from an EMBL/GenBank/DDBJ whole genome shotgun (WGS) entry which is preliminary data.</text>
</comment>
<dbReference type="AlphaFoldDB" id="A0A838AAH2"/>
<dbReference type="PANTHER" id="PTHR36115:SF4">
    <property type="entry name" value="MEMBRANE PROTEIN"/>
    <property type="match status" value="1"/>
</dbReference>
<evidence type="ECO:0000256" key="7">
    <source>
        <dbReference type="SAM" id="Phobius"/>
    </source>
</evidence>
<evidence type="ECO:0000256" key="3">
    <source>
        <dbReference type="ARBA" id="ARBA00022692"/>
    </source>
</evidence>
<comment type="subcellular location">
    <subcellularLocation>
        <location evidence="1">Cell membrane</location>
        <topology evidence="1">Multi-pass membrane protein</topology>
    </subcellularLocation>
</comment>
<evidence type="ECO:0000256" key="6">
    <source>
        <dbReference type="SAM" id="MobiDB-lite"/>
    </source>
</evidence>
<feature type="compositionally biased region" description="Low complexity" evidence="6">
    <location>
        <begin position="120"/>
        <end position="151"/>
    </location>
</feature>
<dbReference type="GO" id="GO:0005886">
    <property type="term" value="C:plasma membrane"/>
    <property type="evidence" value="ECO:0007669"/>
    <property type="project" value="UniProtKB-SubCell"/>
</dbReference>
<feature type="domain" description="RDD" evidence="8">
    <location>
        <begin position="177"/>
        <end position="322"/>
    </location>
</feature>
<dbReference type="InterPro" id="IPR010432">
    <property type="entry name" value="RDD"/>
</dbReference>
<keyword evidence="4 7" id="KW-1133">Transmembrane helix</keyword>
<keyword evidence="5 7" id="KW-0472">Membrane</keyword>
<dbReference type="RefSeq" id="WP_180893069.1">
    <property type="nucleotide sequence ID" value="NZ_JACCKD010000004.1"/>
</dbReference>
<feature type="compositionally biased region" description="Pro residues" evidence="6">
    <location>
        <begin position="152"/>
        <end position="162"/>
    </location>
</feature>
<feature type="compositionally biased region" description="Low complexity" evidence="6">
    <location>
        <begin position="93"/>
        <end position="109"/>
    </location>
</feature>
<dbReference type="Proteomes" id="UP000582974">
    <property type="component" value="Unassembled WGS sequence"/>
</dbReference>
<accession>A0A838AAH2</accession>